<evidence type="ECO:0000313" key="2">
    <source>
        <dbReference type="Proteomes" id="UP001177260"/>
    </source>
</evidence>
<dbReference type="EMBL" id="JAOPJF010000016">
    <property type="protein sequence ID" value="KAK1146689.1"/>
    <property type="molecule type" value="Genomic_DNA"/>
</dbReference>
<accession>A0ACC3B8N1</accession>
<gene>
    <name evidence="1" type="ORF">N8T08_002762</name>
</gene>
<comment type="caution">
    <text evidence="1">The sequence shown here is derived from an EMBL/GenBank/DDBJ whole genome shotgun (WGS) entry which is preliminary data.</text>
</comment>
<protein>
    <submittedName>
        <fullName evidence="1">Uncharacterized protein</fullName>
    </submittedName>
</protein>
<evidence type="ECO:0000313" key="1">
    <source>
        <dbReference type="EMBL" id="KAK1146689.1"/>
    </source>
</evidence>
<dbReference type="Proteomes" id="UP001177260">
    <property type="component" value="Unassembled WGS sequence"/>
</dbReference>
<reference evidence="1 2" key="1">
    <citation type="journal article" date="2023" name="ACS Omega">
        <title>Identification of the Neoaspergillic Acid Biosynthesis Gene Cluster by Establishing an In Vitro CRISPR-Ribonucleoprotein Genetic System in Aspergillus melleus.</title>
        <authorList>
            <person name="Yuan B."/>
            <person name="Grau M.F."/>
            <person name="Murata R.M."/>
            <person name="Torok T."/>
            <person name="Venkateswaran K."/>
            <person name="Stajich J.E."/>
            <person name="Wang C.C.C."/>
        </authorList>
    </citation>
    <scope>NUCLEOTIDE SEQUENCE [LARGE SCALE GENOMIC DNA]</scope>
    <source>
        <strain evidence="1 2">IMV 1140</strain>
    </source>
</reference>
<name>A0ACC3B8N1_9EURO</name>
<proteinExistence type="predicted"/>
<sequence>MENGSEILARIPNPNAGHPQRVVASEVATLDFLRNVLDIPVPRVLSWSPPSQHNPVGAEYIFMERVQGRPLSEVWGAMSEAQHFGLVKSLVEIEQKLVNLNFPLHGSLYYKSTCYHGGNAVDPIEPAKKVTSDFVIGPTTQRSFWVDEKGELDIDRGPWGTAQEYLSSVANREIAVIQNLGPSISSNMSMLLGKTKQSRDEHIYLLKQFLRVLPHILRPAKKYPGKTADGVLADSGSPQKRRPRVMAEF</sequence>
<organism evidence="1 2">
    <name type="scientific">Aspergillus melleus</name>
    <dbReference type="NCBI Taxonomy" id="138277"/>
    <lineage>
        <taxon>Eukaryota</taxon>
        <taxon>Fungi</taxon>
        <taxon>Dikarya</taxon>
        <taxon>Ascomycota</taxon>
        <taxon>Pezizomycotina</taxon>
        <taxon>Eurotiomycetes</taxon>
        <taxon>Eurotiomycetidae</taxon>
        <taxon>Eurotiales</taxon>
        <taxon>Aspergillaceae</taxon>
        <taxon>Aspergillus</taxon>
        <taxon>Aspergillus subgen. Circumdati</taxon>
    </lineage>
</organism>
<keyword evidence="2" id="KW-1185">Reference proteome</keyword>